<evidence type="ECO:0000313" key="1">
    <source>
        <dbReference type="EMBL" id="MPC40691.1"/>
    </source>
</evidence>
<dbReference type="AlphaFoldDB" id="A0A5B7F0Z0"/>
<name>A0A5B7F0Z0_PORTR</name>
<dbReference type="Proteomes" id="UP000324222">
    <property type="component" value="Unassembled WGS sequence"/>
</dbReference>
<dbReference type="EMBL" id="VSRR010004779">
    <property type="protein sequence ID" value="MPC40691.1"/>
    <property type="molecule type" value="Genomic_DNA"/>
</dbReference>
<accession>A0A5B7F0Z0</accession>
<reference evidence="1 2" key="1">
    <citation type="submission" date="2019-05" db="EMBL/GenBank/DDBJ databases">
        <title>Another draft genome of Portunus trituberculatus and its Hox gene families provides insights of decapod evolution.</title>
        <authorList>
            <person name="Jeong J.-H."/>
            <person name="Song I."/>
            <person name="Kim S."/>
            <person name="Choi T."/>
            <person name="Kim D."/>
            <person name="Ryu S."/>
            <person name="Kim W."/>
        </authorList>
    </citation>
    <scope>NUCLEOTIDE SEQUENCE [LARGE SCALE GENOMIC DNA]</scope>
    <source>
        <tissue evidence="1">Muscle</tissue>
    </source>
</reference>
<gene>
    <name evidence="1" type="ORF">E2C01_034256</name>
</gene>
<keyword evidence="2" id="KW-1185">Reference proteome</keyword>
<evidence type="ECO:0000313" key="2">
    <source>
        <dbReference type="Proteomes" id="UP000324222"/>
    </source>
</evidence>
<sequence>MSIKWSNGTLILRLKCVPVLKGLISSFPYSFWLLFGDFIKIQKFVGIKIVKTLAINLVNSIDPS</sequence>
<protein>
    <submittedName>
        <fullName evidence="1">Uncharacterized protein</fullName>
    </submittedName>
</protein>
<proteinExistence type="predicted"/>
<comment type="caution">
    <text evidence="1">The sequence shown here is derived from an EMBL/GenBank/DDBJ whole genome shotgun (WGS) entry which is preliminary data.</text>
</comment>
<organism evidence="1 2">
    <name type="scientific">Portunus trituberculatus</name>
    <name type="common">Swimming crab</name>
    <name type="synonym">Neptunus trituberculatus</name>
    <dbReference type="NCBI Taxonomy" id="210409"/>
    <lineage>
        <taxon>Eukaryota</taxon>
        <taxon>Metazoa</taxon>
        <taxon>Ecdysozoa</taxon>
        <taxon>Arthropoda</taxon>
        <taxon>Crustacea</taxon>
        <taxon>Multicrustacea</taxon>
        <taxon>Malacostraca</taxon>
        <taxon>Eumalacostraca</taxon>
        <taxon>Eucarida</taxon>
        <taxon>Decapoda</taxon>
        <taxon>Pleocyemata</taxon>
        <taxon>Brachyura</taxon>
        <taxon>Eubrachyura</taxon>
        <taxon>Portunoidea</taxon>
        <taxon>Portunidae</taxon>
        <taxon>Portuninae</taxon>
        <taxon>Portunus</taxon>
    </lineage>
</organism>